<proteinExistence type="predicted"/>
<dbReference type="EMBL" id="CAJVPT010016786">
    <property type="protein sequence ID" value="CAG8621502.1"/>
    <property type="molecule type" value="Genomic_DNA"/>
</dbReference>
<dbReference type="Proteomes" id="UP000789525">
    <property type="component" value="Unassembled WGS sequence"/>
</dbReference>
<accession>A0ACA9N176</accession>
<gene>
    <name evidence="1" type="ORF">ACOLOM_LOCUS7345</name>
</gene>
<feature type="non-terminal residue" evidence="1">
    <location>
        <position position="1"/>
    </location>
</feature>
<evidence type="ECO:0000313" key="2">
    <source>
        <dbReference type="Proteomes" id="UP000789525"/>
    </source>
</evidence>
<organism evidence="1 2">
    <name type="scientific">Acaulospora colombiana</name>
    <dbReference type="NCBI Taxonomy" id="27376"/>
    <lineage>
        <taxon>Eukaryota</taxon>
        <taxon>Fungi</taxon>
        <taxon>Fungi incertae sedis</taxon>
        <taxon>Mucoromycota</taxon>
        <taxon>Glomeromycotina</taxon>
        <taxon>Glomeromycetes</taxon>
        <taxon>Diversisporales</taxon>
        <taxon>Acaulosporaceae</taxon>
        <taxon>Acaulospora</taxon>
    </lineage>
</organism>
<keyword evidence="2" id="KW-1185">Reference proteome</keyword>
<reference evidence="1" key="1">
    <citation type="submission" date="2021-06" db="EMBL/GenBank/DDBJ databases">
        <authorList>
            <person name="Kallberg Y."/>
            <person name="Tangrot J."/>
            <person name="Rosling A."/>
        </authorList>
    </citation>
    <scope>NUCLEOTIDE SEQUENCE</scope>
    <source>
        <strain evidence="1">CL356</strain>
    </source>
</reference>
<sequence>QYRPENHKEFLNFVQQRAEEVNVREFAVQDANSAALYLANMDQIRAFRHRHWNFTKEYIIKNTVHPVATGGSPIVTWLPNQLSTIIEQIARIGQAIKYSRLNLENKILVDEIVRKAETQRRVLRREVGILKEMFGAESQDRVVV</sequence>
<protein>
    <submittedName>
        <fullName evidence="1">15052_t:CDS:1</fullName>
    </submittedName>
</protein>
<name>A0ACA9N176_9GLOM</name>
<comment type="caution">
    <text evidence="1">The sequence shown here is derived from an EMBL/GenBank/DDBJ whole genome shotgun (WGS) entry which is preliminary data.</text>
</comment>
<evidence type="ECO:0000313" key="1">
    <source>
        <dbReference type="EMBL" id="CAG8621502.1"/>
    </source>
</evidence>